<dbReference type="InterPro" id="IPR007421">
    <property type="entry name" value="Schlafen_AlbA_2_dom"/>
</dbReference>
<gene>
    <name evidence="2" type="ORF">BLA55_00155</name>
    <name evidence="3" type="ORF">BLA55_03875</name>
    <name evidence="4" type="ORF">BLA55_03910</name>
</gene>
<dbReference type="Gene3D" id="1.10.10.10">
    <property type="entry name" value="Winged helix-like DNA-binding domain superfamily/Winged helix DNA-binding domain"/>
    <property type="match status" value="1"/>
</dbReference>
<dbReference type="KEGG" id="mpul:BLA55_03910"/>
<dbReference type="PANTHER" id="PTHR30595">
    <property type="entry name" value="GLPR-RELATED TRANSCRIPTIONAL REPRESSOR"/>
    <property type="match status" value="1"/>
</dbReference>
<reference evidence="5" key="1">
    <citation type="submission" date="2016-10" db="EMBL/GenBank/DDBJ databases">
        <authorList>
            <person name="Beylefeld A."/>
            <person name="Abolnik C."/>
        </authorList>
    </citation>
    <scope>NUCLEOTIDE SEQUENCE [LARGE SCALE GENOMIC DNA]</scope>
    <source>
        <strain evidence="5">B359_6</strain>
    </source>
</reference>
<dbReference type="KEGG" id="mpul:BLA55_03875"/>
<dbReference type="Pfam" id="PF04326">
    <property type="entry name" value="SLFN_AlbA_2"/>
    <property type="match status" value="1"/>
</dbReference>
<dbReference type="Gene3D" id="3.30.950.30">
    <property type="entry name" value="Schlafen, AAA domain"/>
    <property type="match status" value="1"/>
</dbReference>
<dbReference type="InterPro" id="IPR038461">
    <property type="entry name" value="Schlafen_AlbA_2_dom_sf"/>
</dbReference>
<dbReference type="Proteomes" id="UP000184322">
    <property type="component" value="Chromosome"/>
</dbReference>
<dbReference type="EMBL" id="CP017813">
    <property type="protein sequence ID" value="APJ38771.1"/>
    <property type="molecule type" value="Genomic_DNA"/>
</dbReference>
<reference evidence="3" key="2">
    <citation type="submission" date="2016-10" db="EMBL/GenBank/DDBJ databases">
        <authorList>
            <person name="de Groot N.N."/>
        </authorList>
    </citation>
    <scope>NUCLEOTIDE SEQUENCE [LARGE SCALE GENOMIC DNA]</scope>
    <source>
        <strain evidence="3">B359_6</strain>
    </source>
</reference>
<evidence type="ECO:0000313" key="5">
    <source>
        <dbReference type="Proteomes" id="UP000184322"/>
    </source>
</evidence>
<dbReference type="KEGG" id="mpul:BLA55_00155"/>
<sequence length="527" mass="60840">MQRSDIQRMAHDILEKQVLENSYIEYKKSAQFKDKILKTACAFANNYMNNEIGLIFIGVEEVDDKETKEKAIPKRPISGIKEAMIESIENRLKSLLSYITPKISYQLIQDKIDDEYYIVIAVEPSVKGPCQTTEKAEKDKEIGLKSGRYIRVSRDSKLPNTTEEFELLKKFANFNFSSSLNKTATLDDLSYEYMKEYLTLTGAKEDLRSLSKIEMAKALGLIDESEYGGFRAKNFAVLMFCEKPNRFIPNAQVEIIREIDGTDKMERTTFDAPVWLQAKQVVRYFQDNIMRSYTLRYPDHMEHKIIYNYPVSAFEELATNAILHKEYDEDEYVGIYVYKDRISFVNPNRPLPPVTIEALNKERSFDKREYLNKELKDMFYALDLIESYGSGIRRTKEAMEANLSPDIVFLPNDDLGNYTNAIIYIQPEFLKDHFLASTNLETGLEIGKETSMSKQIIDLMSANPHITIKELAERIGASINGVKYNINLLKENGRITRKGSTKSGKLGLEIWTFHVSSFFIELVKWNN</sequence>
<dbReference type="PANTHER" id="PTHR30595:SF6">
    <property type="entry name" value="SCHLAFEN ALBA-2 DOMAIN-CONTAINING PROTEIN"/>
    <property type="match status" value="1"/>
</dbReference>
<dbReference type="EMBL" id="CP017813">
    <property type="protein sequence ID" value="APJ38111.1"/>
    <property type="molecule type" value="Genomic_DNA"/>
</dbReference>
<dbReference type="InterPro" id="IPR038475">
    <property type="entry name" value="RecG_C_sf"/>
</dbReference>
<keyword evidence="5" id="KW-1185">Reference proteome</keyword>
<dbReference type="InterPro" id="IPR036388">
    <property type="entry name" value="WH-like_DNA-bd_sf"/>
</dbReference>
<dbReference type="Gene3D" id="3.30.565.60">
    <property type="match status" value="1"/>
</dbReference>
<dbReference type="Pfam" id="PF13749">
    <property type="entry name" value="HATPase_c_4"/>
    <property type="match status" value="1"/>
</dbReference>
<dbReference type="STRING" id="48003.BLA55_00155"/>
<dbReference type="RefSeq" id="WP_073372117.1">
    <property type="nucleotide sequence ID" value="NZ_CP017813.1"/>
</dbReference>
<dbReference type="SUPFAM" id="SSF46785">
    <property type="entry name" value="Winged helix' DNA-binding domain"/>
    <property type="match status" value="1"/>
</dbReference>
<evidence type="ECO:0000259" key="1">
    <source>
        <dbReference type="Pfam" id="PF04326"/>
    </source>
</evidence>
<accession>A0A1L4FT18</accession>
<name>A0A1L4FT18_9BACT</name>
<dbReference type="Pfam" id="PF13412">
    <property type="entry name" value="HTH_24"/>
    <property type="match status" value="1"/>
</dbReference>
<dbReference type="EMBL" id="CP017813">
    <property type="protein sequence ID" value="APJ38776.1"/>
    <property type="molecule type" value="Genomic_DNA"/>
</dbReference>
<feature type="domain" description="Schlafen AlbA-2" evidence="1">
    <location>
        <begin position="20"/>
        <end position="157"/>
    </location>
</feature>
<organism evidence="3 5">
    <name type="scientific">Mycoplasmopsis pullorum</name>
    <dbReference type="NCBI Taxonomy" id="48003"/>
    <lineage>
        <taxon>Bacteria</taxon>
        <taxon>Bacillati</taxon>
        <taxon>Mycoplasmatota</taxon>
        <taxon>Mycoplasmoidales</taxon>
        <taxon>Metamycoplasmataceae</taxon>
        <taxon>Mycoplasmopsis</taxon>
    </lineage>
</organism>
<protein>
    <submittedName>
        <fullName evidence="3">AAA family ATPase</fullName>
    </submittedName>
</protein>
<dbReference type="InterPro" id="IPR036390">
    <property type="entry name" value="WH_DNA-bd_sf"/>
</dbReference>
<dbReference type="AlphaFoldDB" id="A0A1L4FT18"/>
<dbReference type="OrthoDB" id="9807907at2"/>
<proteinExistence type="predicted"/>
<evidence type="ECO:0000313" key="3">
    <source>
        <dbReference type="EMBL" id="APJ38771.1"/>
    </source>
</evidence>
<evidence type="ECO:0000313" key="4">
    <source>
        <dbReference type="EMBL" id="APJ38776.1"/>
    </source>
</evidence>
<evidence type="ECO:0000313" key="2">
    <source>
        <dbReference type="EMBL" id="APJ38111.1"/>
    </source>
</evidence>